<protein>
    <submittedName>
        <fullName evidence="1">Uncharacterized protein</fullName>
    </submittedName>
</protein>
<name>A0A6C0HET0_9ZZZZ</name>
<organism evidence="1">
    <name type="scientific">viral metagenome</name>
    <dbReference type="NCBI Taxonomy" id="1070528"/>
    <lineage>
        <taxon>unclassified sequences</taxon>
        <taxon>metagenomes</taxon>
        <taxon>organismal metagenomes</taxon>
    </lineage>
</organism>
<dbReference type="EMBL" id="MN739943">
    <property type="protein sequence ID" value="QHT79009.1"/>
    <property type="molecule type" value="Genomic_DNA"/>
</dbReference>
<reference evidence="1" key="1">
    <citation type="journal article" date="2020" name="Nature">
        <title>Giant virus diversity and host interactions through global metagenomics.</title>
        <authorList>
            <person name="Schulz F."/>
            <person name="Roux S."/>
            <person name="Paez-Espino D."/>
            <person name="Jungbluth S."/>
            <person name="Walsh D.A."/>
            <person name="Denef V.J."/>
            <person name="McMahon K.D."/>
            <person name="Konstantinidis K.T."/>
            <person name="Eloe-Fadrosh E.A."/>
            <person name="Kyrpides N.C."/>
            <person name="Woyke T."/>
        </authorList>
    </citation>
    <scope>NUCLEOTIDE SEQUENCE</scope>
    <source>
        <strain evidence="1">GVMAG-M-3300023179-97</strain>
    </source>
</reference>
<dbReference type="AlphaFoldDB" id="A0A6C0HET0"/>
<proteinExistence type="predicted"/>
<sequence length="97" mass="10396">MKRVVNAGYSNQNNNTIAIGANAGYSNQNHNTIAIGARAGQSGQHPHTVIISALSTPLNSIRDSSFYAGPLRQITLGQSGFYGLAYNPTTYEFAYET</sequence>
<accession>A0A6C0HET0</accession>
<evidence type="ECO:0000313" key="1">
    <source>
        <dbReference type="EMBL" id="QHT79009.1"/>
    </source>
</evidence>